<comment type="caution">
    <text evidence="13">The sequence shown here is derived from an EMBL/GenBank/DDBJ whole genome shotgun (WGS) entry which is preliminary data.</text>
</comment>
<keyword evidence="9" id="KW-0333">Golgi apparatus</keyword>
<keyword evidence="4" id="KW-0328">Glycosyltransferase</keyword>
<keyword evidence="6 11" id="KW-0812">Transmembrane</keyword>
<dbReference type="GO" id="GO:0005789">
    <property type="term" value="C:endoplasmic reticulum membrane"/>
    <property type="evidence" value="ECO:0007669"/>
    <property type="project" value="InterPro"/>
</dbReference>
<dbReference type="GO" id="GO:0000139">
    <property type="term" value="C:Golgi membrane"/>
    <property type="evidence" value="ECO:0007669"/>
    <property type="project" value="UniProtKB-SubCell"/>
</dbReference>
<dbReference type="Pfam" id="PF01762">
    <property type="entry name" value="Galactosyl_T"/>
    <property type="match status" value="1"/>
</dbReference>
<evidence type="ECO:0000256" key="2">
    <source>
        <dbReference type="ARBA" id="ARBA00008661"/>
    </source>
</evidence>
<comment type="similarity">
    <text evidence="3">Belongs to the glycosyltransferase 32 family.</text>
</comment>
<feature type="transmembrane region" description="Helical" evidence="11">
    <location>
        <begin position="70"/>
        <end position="92"/>
    </location>
</feature>
<evidence type="ECO:0000259" key="12">
    <source>
        <dbReference type="Pfam" id="PF04572"/>
    </source>
</evidence>
<dbReference type="InterPro" id="IPR007652">
    <property type="entry name" value="A1-4-GlycosylTfrase_dom"/>
</dbReference>
<keyword evidence="8 11" id="KW-1133">Transmembrane helix</keyword>
<evidence type="ECO:0000256" key="8">
    <source>
        <dbReference type="ARBA" id="ARBA00022989"/>
    </source>
</evidence>
<evidence type="ECO:0000256" key="6">
    <source>
        <dbReference type="ARBA" id="ARBA00022692"/>
    </source>
</evidence>
<dbReference type="EMBL" id="JARTCD010000003">
    <property type="protein sequence ID" value="KAJ8663200.1"/>
    <property type="molecule type" value="Genomic_DNA"/>
</dbReference>
<accession>A0AAD7Y3P7</accession>
<dbReference type="InterPro" id="IPR007577">
    <property type="entry name" value="GlycoTrfase_DXD_sugar-bd_CS"/>
</dbReference>
<evidence type="ECO:0000256" key="9">
    <source>
        <dbReference type="ARBA" id="ARBA00023034"/>
    </source>
</evidence>
<dbReference type="SUPFAM" id="SSF53448">
    <property type="entry name" value="Nucleotide-diphospho-sugar transferases"/>
    <property type="match status" value="1"/>
</dbReference>
<dbReference type="GO" id="GO:0016758">
    <property type="term" value="F:hexosyltransferase activity"/>
    <property type="evidence" value="ECO:0007669"/>
    <property type="project" value="InterPro"/>
</dbReference>
<feature type="transmembrane region" description="Helical" evidence="11">
    <location>
        <begin position="132"/>
        <end position="152"/>
    </location>
</feature>
<name>A0AAD7Y3P7_9FUNG</name>
<dbReference type="RefSeq" id="XP_058348112.1">
    <property type="nucleotide sequence ID" value="XM_058481474.1"/>
</dbReference>
<keyword evidence="10 11" id="KW-0472">Membrane</keyword>
<evidence type="ECO:0000256" key="11">
    <source>
        <dbReference type="SAM" id="Phobius"/>
    </source>
</evidence>
<evidence type="ECO:0000256" key="3">
    <source>
        <dbReference type="ARBA" id="ARBA00009003"/>
    </source>
</evidence>
<evidence type="ECO:0000313" key="13">
    <source>
        <dbReference type="EMBL" id="KAJ8663200.1"/>
    </source>
</evidence>
<dbReference type="Proteomes" id="UP001234581">
    <property type="component" value="Unassembled WGS sequence"/>
</dbReference>
<feature type="domain" description="Alpha 1,4-glycosyltransferase" evidence="12">
    <location>
        <begin position="716"/>
        <end position="825"/>
    </location>
</feature>
<evidence type="ECO:0000313" key="14">
    <source>
        <dbReference type="Proteomes" id="UP001234581"/>
    </source>
</evidence>
<protein>
    <recommendedName>
        <fullName evidence="12">Alpha 1,4-glycosyltransferase domain-containing protein</fullName>
    </recommendedName>
</protein>
<keyword evidence="5" id="KW-0808">Transferase</keyword>
<dbReference type="GeneID" id="83208795"/>
<evidence type="ECO:0000256" key="4">
    <source>
        <dbReference type="ARBA" id="ARBA00022676"/>
    </source>
</evidence>
<dbReference type="Gene3D" id="3.90.550.50">
    <property type="match status" value="1"/>
</dbReference>
<dbReference type="AlphaFoldDB" id="A0AAD7Y3P7"/>
<proteinExistence type="inferred from homology"/>
<reference evidence="13 14" key="1">
    <citation type="submission" date="2023-03" db="EMBL/GenBank/DDBJ databases">
        <title>Genome sequence of Lichtheimia ornata CBS 291.66.</title>
        <authorList>
            <person name="Mohabir J.T."/>
            <person name="Shea T.P."/>
            <person name="Kurbessoian T."/>
            <person name="Berby B."/>
            <person name="Fontaine J."/>
            <person name="Livny J."/>
            <person name="Gnirke A."/>
            <person name="Stajich J.E."/>
            <person name="Cuomo C.A."/>
        </authorList>
    </citation>
    <scope>NUCLEOTIDE SEQUENCE [LARGE SCALE GENOMIC DNA]</scope>
    <source>
        <strain evidence="13">CBS 291.66</strain>
    </source>
</reference>
<dbReference type="PANTHER" id="PTHR11214">
    <property type="entry name" value="BETA-1,3-N-ACETYLGLUCOSAMINYLTRANSFERASE"/>
    <property type="match status" value="1"/>
</dbReference>
<dbReference type="Pfam" id="PF12326">
    <property type="entry name" value="EOS1"/>
    <property type="match status" value="1"/>
</dbReference>
<evidence type="ECO:0000256" key="7">
    <source>
        <dbReference type="ARBA" id="ARBA00022968"/>
    </source>
</evidence>
<sequence length="1010" mass="116099">MKQNGLPSFRQRGLSSLNVPRRYHLPLILLRTLSLLPSLLGAYHNTRSAYNVPIRDSGGALILKSTQSDFWIANFWCALAGYWSWILTTSMMRRWLYHYEISNATVRVITLTVINGSISAFVSSRLERDQPIAIWMTICFILLVCNILKLCFGTNPKYHRKAEDVQSPRINLKSTAVKVLVLPLSIVTFLTMFVALQQMDRLQYQTSQLMQQPFGLDHVVEAGASTSIIILILSSWSNQAYERRRMLRQTSLKLLGNQNVAYRFVLGQPPSAHTQMTMGPKIELESASYHDMLVVPAADPDLHKSRKLYEAMRWSREMQYDYLVKTDDNVFVRWDVVEDELATLGKQKEYWRGLVYRNMAPDAFGADKSMNTDYPLPILPPYTSGVMYTLSRDIVDLVVGIETPQRFVAADDRNLGIWLFGYDISVIHDARIQDGDACEATQIAKRFNDARLGDMTTMYENVVSGKAQCTGLDTGVCGVCYPCHDKRDDWRAMNLACDEFRGITMNKQSNYLKVSGAKVRDDLEPSVLGENDAWIIDGVLSQRTSVYSDTDKWHLLYWVCWTSDPSTFTERHWRALELVWVHEPQAIIFMITNTLPTDFFDEYRQYGYNIHVVHFNKENLLTWNWYFGPGTEDWLREWDRWAEGKFFYWHLTDYIRCLLLYNYGGTYMDMDALWIRVPPDSEMEFIGSDYSSLISDREWTLDDEGLYLPQGLLRFKRGWKLFREMCEDAFSAYAYDPECFNCHGPKAITTYVRQHRAALEMGGFTILPREVLYPASYLEINRFLLPNPLAEHELRTKIMVHSWNIHLFGKMTNHLPIQEGSIVDRVLQLFDLDVPHTDINSHAILSSSGSRVVPMRLRGPRSYVYRFMPSFTVLPSDALDMRRRALQHPTPGRFQGLDRIYIRGGPPVVEHVTISAEVAFGSLTLDTNNTITEQPQQQQQQPSFNSKSIELHNASQKDVNALLNNLSYSPSKLLAANGGRDRLSISVKYSTGEHDELLVDIIVVEAEEDD</sequence>
<keyword evidence="14" id="KW-1185">Reference proteome</keyword>
<evidence type="ECO:0000256" key="1">
    <source>
        <dbReference type="ARBA" id="ARBA00004323"/>
    </source>
</evidence>
<evidence type="ECO:0000256" key="10">
    <source>
        <dbReference type="ARBA" id="ARBA00023136"/>
    </source>
</evidence>
<dbReference type="PANTHER" id="PTHR11214:SF3">
    <property type="entry name" value="BETA-1,3-GALACTOSYLTRANSFERASE 6"/>
    <property type="match status" value="1"/>
</dbReference>
<dbReference type="Pfam" id="PF04488">
    <property type="entry name" value="Gly_transf_sug"/>
    <property type="match status" value="1"/>
</dbReference>
<dbReference type="Pfam" id="PF04572">
    <property type="entry name" value="Gb3_synth"/>
    <property type="match status" value="1"/>
</dbReference>
<gene>
    <name evidence="13" type="ORF">O0I10_001377</name>
</gene>
<dbReference type="InterPro" id="IPR021100">
    <property type="entry name" value="N-glycosylation_EOS1"/>
</dbReference>
<organism evidence="13 14">
    <name type="scientific">Lichtheimia ornata</name>
    <dbReference type="NCBI Taxonomy" id="688661"/>
    <lineage>
        <taxon>Eukaryota</taxon>
        <taxon>Fungi</taxon>
        <taxon>Fungi incertae sedis</taxon>
        <taxon>Mucoromycota</taxon>
        <taxon>Mucoromycotina</taxon>
        <taxon>Mucoromycetes</taxon>
        <taxon>Mucorales</taxon>
        <taxon>Lichtheimiaceae</taxon>
        <taxon>Lichtheimia</taxon>
    </lineage>
</organism>
<dbReference type="GO" id="GO:0034599">
    <property type="term" value="P:cellular response to oxidative stress"/>
    <property type="evidence" value="ECO:0007669"/>
    <property type="project" value="InterPro"/>
</dbReference>
<feature type="transmembrane region" description="Helical" evidence="11">
    <location>
        <begin position="179"/>
        <end position="199"/>
    </location>
</feature>
<evidence type="ECO:0000256" key="5">
    <source>
        <dbReference type="ARBA" id="ARBA00022679"/>
    </source>
</evidence>
<dbReference type="Gene3D" id="3.90.550.20">
    <property type="match status" value="1"/>
</dbReference>
<keyword evidence="7" id="KW-0735">Signal-anchor</keyword>
<dbReference type="InterPro" id="IPR002659">
    <property type="entry name" value="Glyco_trans_31"/>
</dbReference>
<comment type="similarity">
    <text evidence="2">Belongs to the glycosyltransferase 31 family.</text>
</comment>
<comment type="subcellular location">
    <subcellularLocation>
        <location evidence="1">Golgi apparatus membrane</location>
        <topology evidence="1">Single-pass type II membrane protein</topology>
    </subcellularLocation>
</comment>
<dbReference type="InterPro" id="IPR029044">
    <property type="entry name" value="Nucleotide-diphossugar_trans"/>
</dbReference>